<feature type="domain" description="GGDEF" evidence="4">
    <location>
        <begin position="993"/>
        <end position="1120"/>
    </location>
</feature>
<dbReference type="NCBIfam" id="TIGR00229">
    <property type="entry name" value="sensory_box"/>
    <property type="match status" value="1"/>
</dbReference>
<dbReference type="PROSITE" id="PS50113">
    <property type="entry name" value="PAC"/>
    <property type="match status" value="1"/>
</dbReference>
<dbReference type="PANTHER" id="PTHR44757">
    <property type="entry name" value="DIGUANYLATE CYCLASE DGCP"/>
    <property type="match status" value="1"/>
</dbReference>
<dbReference type="SUPFAM" id="SSF55073">
    <property type="entry name" value="Nucleotide cyclase"/>
    <property type="match status" value="2"/>
</dbReference>
<evidence type="ECO:0000313" key="5">
    <source>
        <dbReference type="EMBL" id="KMW16998.1"/>
    </source>
</evidence>
<dbReference type="Proteomes" id="UP000037392">
    <property type="component" value="Unassembled WGS sequence"/>
</dbReference>
<dbReference type="SMART" id="SM00086">
    <property type="entry name" value="PAC"/>
    <property type="match status" value="2"/>
</dbReference>
<dbReference type="InterPro" id="IPR000014">
    <property type="entry name" value="PAS"/>
</dbReference>
<dbReference type="InterPro" id="IPR029787">
    <property type="entry name" value="Nucleotide_cyclase"/>
</dbReference>
<dbReference type="PROSITE" id="PS50883">
    <property type="entry name" value="EAL"/>
    <property type="match status" value="1"/>
</dbReference>
<dbReference type="InterPro" id="IPR043128">
    <property type="entry name" value="Rev_trsase/Diguanyl_cyclase"/>
</dbReference>
<dbReference type="NCBIfam" id="TIGR00254">
    <property type="entry name" value="GGDEF"/>
    <property type="match status" value="2"/>
</dbReference>
<dbReference type="PANTHER" id="PTHR44757:SF2">
    <property type="entry name" value="BIOFILM ARCHITECTURE MAINTENANCE PROTEIN MBAA"/>
    <property type="match status" value="1"/>
</dbReference>
<gene>
    <name evidence="5" type="ORF">HMPREF9470_03651</name>
</gene>
<organism evidence="5 6">
    <name type="scientific">[Clostridium] citroniae WAL-19142</name>
    <dbReference type="NCBI Taxonomy" id="742734"/>
    <lineage>
        <taxon>Bacteria</taxon>
        <taxon>Bacillati</taxon>
        <taxon>Bacillota</taxon>
        <taxon>Clostridia</taxon>
        <taxon>Lachnospirales</taxon>
        <taxon>Lachnospiraceae</taxon>
        <taxon>Enterocloster</taxon>
    </lineage>
</organism>
<dbReference type="CDD" id="cd01948">
    <property type="entry name" value="EAL"/>
    <property type="match status" value="1"/>
</dbReference>
<dbReference type="InterPro" id="IPR001633">
    <property type="entry name" value="EAL_dom"/>
</dbReference>
<dbReference type="GeneID" id="93162555"/>
<evidence type="ECO:0000259" key="2">
    <source>
        <dbReference type="PROSITE" id="PS50113"/>
    </source>
</evidence>
<dbReference type="InterPro" id="IPR001610">
    <property type="entry name" value="PAC"/>
</dbReference>
<dbReference type="InterPro" id="IPR052155">
    <property type="entry name" value="Biofilm_reg_signaling"/>
</dbReference>
<reference evidence="5 6" key="1">
    <citation type="submission" date="2011-04" db="EMBL/GenBank/DDBJ databases">
        <title>The Genome Sequence of Clostridium citroniae WAL-19142.</title>
        <authorList>
            <consortium name="The Broad Institute Genome Sequencing Platform"/>
            <person name="Earl A."/>
            <person name="Ward D."/>
            <person name="Feldgarden M."/>
            <person name="Gevers D."/>
            <person name="Warren Y.A."/>
            <person name="Tyrrell K.L."/>
            <person name="Citron D.M."/>
            <person name="Goldstein E.J."/>
            <person name="Daigneault M."/>
            <person name="Allen-Vercoe E."/>
            <person name="Young S.K."/>
            <person name="Zeng Q."/>
            <person name="Gargeya S."/>
            <person name="Fitzgerald M."/>
            <person name="Haas B."/>
            <person name="Abouelleil A."/>
            <person name="Alvarado L."/>
            <person name="Arachchi H.M."/>
            <person name="Berlin A."/>
            <person name="Brown A."/>
            <person name="Chapman S.B."/>
            <person name="Chen Z."/>
            <person name="Dunbar C."/>
            <person name="Freedman E."/>
            <person name="Gearin G."/>
            <person name="Gellesch M."/>
            <person name="Goldberg J."/>
            <person name="Griggs A."/>
            <person name="Gujja S."/>
            <person name="Heilman E.R."/>
            <person name="Heiman D."/>
            <person name="Howarth C."/>
            <person name="Larson L."/>
            <person name="Lui A."/>
            <person name="MacDonald P.J."/>
            <person name="Mehta T."/>
            <person name="Montmayeur A."/>
            <person name="Murphy C."/>
            <person name="Neiman D."/>
            <person name="Pearson M."/>
            <person name="Priest M."/>
            <person name="Roberts A."/>
            <person name="Saif S."/>
            <person name="Shea T."/>
            <person name="Shenoy N."/>
            <person name="Sisk P."/>
            <person name="Stolte C."/>
            <person name="Sykes S."/>
            <person name="White J."/>
            <person name="Yandava C."/>
            <person name="Wortman J."/>
            <person name="Nusbaum C."/>
            <person name="Birren B."/>
        </authorList>
    </citation>
    <scope>NUCLEOTIDE SEQUENCE [LARGE SCALE GENOMIC DNA]</scope>
    <source>
        <strain evidence="5 6">WAL-19142</strain>
    </source>
</reference>
<feature type="domain" description="GGDEF" evidence="4">
    <location>
        <begin position="531"/>
        <end position="664"/>
    </location>
</feature>
<dbReference type="Gene3D" id="3.30.450.20">
    <property type="entry name" value="PAS domain"/>
    <property type="match status" value="2"/>
</dbReference>
<dbReference type="Gene3D" id="3.30.70.270">
    <property type="match status" value="2"/>
</dbReference>
<dbReference type="Gene3D" id="3.30.450.40">
    <property type="match status" value="1"/>
</dbReference>
<feature type="domain" description="EAL" evidence="3">
    <location>
        <begin position="1119"/>
        <end position="1373"/>
    </location>
</feature>
<dbReference type="InterPro" id="IPR000700">
    <property type="entry name" value="PAS-assoc_C"/>
</dbReference>
<dbReference type="SMART" id="SM00091">
    <property type="entry name" value="PAS"/>
    <property type="match status" value="2"/>
</dbReference>
<comment type="caution">
    <text evidence="5">The sequence shown here is derived from an EMBL/GenBank/DDBJ whole genome shotgun (WGS) entry which is preliminary data.</text>
</comment>
<protein>
    <recommendedName>
        <fullName evidence="7">Diguanylate cyclase</fullName>
    </recommendedName>
</protein>
<dbReference type="CDD" id="cd00130">
    <property type="entry name" value="PAS"/>
    <property type="match status" value="1"/>
</dbReference>
<dbReference type="PROSITE" id="PS50887">
    <property type="entry name" value="GGDEF"/>
    <property type="match status" value="2"/>
</dbReference>
<dbReference type="SUPFAM" id="SSF55781">
    <property type="entry name" value="GAF domain-like"/>
    <property type="match status" value="1"/>
</dbReference>
<dbReference type="Pfam" id="PF00990">
    <property type="entry name" value="GGDEF"/>
    <property type="match status" value="2"/>
</dbReference>
<dbReference type="OrthoDB" id="9805474at2"/>
<dbReference type="SMART" id="SM00052">
    <property type="entry name" value="EAL"/>
    <property type="match status" value="1"/>
</dbReference>
<dbReference type="SUPFAM" id="SSF55785">
    <property type="entry name" value="PYP-like sensor domain (PAS domain)"/>
    <property type="match status" value="2"/>
</dbReference>
<feature type="domain" description="PAC" evidence="2">
    <location>
        <begin position="184"/>
        <end position="234"/>
    </location>
</feature>
<dbReference type="InterPro" id="IPR035919">
    <property type="entry name" value="EAL_sf"/>
</dbReference>
<dbReference type="InterPro" id="IPR000160">
    <property type="entry name" value="GGDEF_dom"/>
</dbReference>
<dbReference type="RefSeq" id="WP_082173943.1">
    <property type="nucleotide sequence ID" value="NZ_KQ235880.1"/>
</dbReference>
<dbReference type="Pfam" id="PF13426">
    <property type="entry name" value="PAS_9"/>
    <property type="match status" value="1"/>
</dbReference>
<accession>A0A0J9BW37</accession>
<evidence type="ECO:0000259" key="3">
    <source>
        <dbReference type="PROSITE" id="PS50883"/>
    </source>
</evidence>
<dbReference type="PATRIC" id="fig|742734.4.peg.3918"/>
<dbReference type="InterPro" id="IPR013655">
    <property type="entry name" value="PAS_fold_3"/>
</dbReference>
<dbReference type="Pfam" id="PF08447">
    <property type="entry name" value="PAS_3"/>
    <property type="match status" value="1"/>
</dbReference>
<dbReference type="SUPFAM" id="SSF141868">
    <property type="entry name" value="EAL domain-like"/>
    <property type="match status" value="1"/>
</dbReference>
<dbReference type="SMART" id="SM00267">
    <property type="entry name" value="GGDEF"/>
    <property type="match status" value="2"/>
</dbReference>
<evidence type="ECO:0000259" key="4">
    <source>
        <dbReference type="PROSITE" id="PS50887"/>
    </source>
</evidence>
<proteinExistence type="predicted"/>
<dbReference type="InterPro" id="IPR035965">
    <property type="entry name" value="PAS-like_dom_sf"/>
</dbReference>
<dbReference type="PROSITE" id="PS50112">
    <property type="entry name" value="PAS"/>
    <property type="match status" value="1"/>
</dbReference>
<feature type="domain" description="PAS" evidence="1">
    <location>
        <begin position="131"/>
        <end position="180"/>
    </location>
</feature>
<evidence type="ECO:0000259" key="1">
    <source>
        <dbReference type="PROSITE" id="PS50112"/>
    </source>
</evidence>
<dbReference type="InterPro" id="IPR029016">
    <property type="entry name" value="GAF-like_dom_sf"/>
</dbReference>
<dbReference type="CDD" id="cd01949">
    <property type="entry name" value="GGDEF"/>
    <property type="match status" value="2"/>
</dbReference>
<dbReference type="Gene3D" id="3.20.20.450">
    <property type="entry name" value="EAL domain"/>
    <property type="match status" value="1"/>
</dbReference>
<evidence type="ECO:0000313" key="6">
    <source>
        <dbReference type="Proteomes" id="UP000037392"/>
    </source>
</evidence>
<dbReference type="EMBL" id="ADLK01000028">
    <property type="protein sequence ID" value="KMW16998.1"/>
    <property type="molecule type" value="Genomic_DNA"/>
</dbReference>
<evidence type="ECO:0008006" key="7">
    <source>
        <dbReference type="Google" id="ProtNLM"/>
    </source>
</evidence>
<dbReference type="Pfam" id="PF00563">
    <property type="entry name" value="EAL"/>
    <property type="match status" value="1"/>
</dbReference>
<name>A0A0J9BW37_9FIRM</name>
<sequence length="1375" mass="157876">MPHNPLLFSSPLLVMITDTMGRIIFIHENMKQFLGHPVSDYMGMDIESVVGEITKKNPFTTSRYPDLKMIFPFRGDNYCLSFQKVLLDEHVEVTMALLQRSGDMERQTVYHFASILNSGICILQYTETLTIVSANEACYRVYGYTPKQFAEEKNNSPVSLIHPDDRMGIREKLNQSIARGEHYVSFEMRCFCRDGSMIWVEVKSTLLRENDMDILVCLIWDITEKKQLEHEISLNVQRYKIALSKSHNLIWEYHMDEDWACIENTTDSPFREAEIIRDFSKQTFESARLDQEYLPAFRQMFRDLKDGRTMTSAVIRATPGNGEEKWYRITHTLLSHGSRPGNVAIGVAEDISREHQEQERYQQEEKYRQALVGGALASYEIDIDDDRIMEMITEKNKDMLASVGLSENCSYSRFLDRWSEQNVHPQDRGLFLRELNPQYLRRQYENGRQEVVCEYRSLNADEKMVWCNTTIYLILSGGHLSGFVYVRNIEEKKHKELELLRQSRIDPLTGLLNRAACLQEINRMLKDQAGALSALLMIDVDNFKAVNDNYGHMYGDKVLAGIAYKLKSIFEDNAVLGRLGGDEFVAFMPDIPNDAAACNKAQIIARELQSAQEQGEDQMGISNSIGIAFCPRHGNKFDELYIKADAALRYAKQAGKSCYSVFGSKTSQVAPLQYVNREWLIDELEEIVYISDIQDHSLIYLNRAGRELTGLKMEEFETCKCYEVLQGRDSPCPFCTNTKLSTEEYYVWEYENPYLRKNFIVKDKLVEWNGRLVRMEIAVDVGSKVLIDSNITSKYHMETVMLESLRALNSAGSLEEAIDRVLSLIADFYDGERAYIAEIDRKRGVISNTYEWCRKGISPQKSMLQNVPVKKIPYIYETIHNKQHLIIARADELKHTYPSEYQYLSSRGAHSLFAVPFEDEAMVSGYIGVDNPTINQDTIRLLDSIALNISGEMKKRRLYHRLEYEASHDALSGLLNRGSFVQYQEKLDRSMDRSCGIVAADINGLKQLNRDYGHSLGDQVIVTASSVMRACFPESRIFRLSGDEFVIIVLGMDYDGFMEQVKQMGNDLDMETPNGVSLGCTWVEHLTDFNTTLHHAEELMIVNKQIYYKISDDVRKHYSPENAKKLFSDMEHGYYKIYLQPKLDSATGGLRSVEALARYHDPGQEVKPPGKFVPLLEKVKLIRYLDFYMLEQVLKLLCGWKEKGRPLVPVSVNFSRITLLESDLFRILREIKSRYDIPSGLVMIEITESIGDIEHKVIESIGSRLRQAGFKLSLDDFGSNYANMSILSIIHFDEVKLDKSLIDNLAENETNQTVVKCIVNMCRSLDVECVAEGVETREQLELLKSFGCRTIQGYYFSKPVEAGQFETNDYKEVLT</sequence>